<dbReference type="AlphaFoldDB" id="A0A0K1RVV6"/>
<gene>
    <name evidence="1" type="ORF">VL20_731</name>
</gene>
<dbReference type="PATRIC" id="fig|1638788.3.peg.736"/>
<accession>A0A0K1RVV6</accession>
<evidence type="ECO:0000313" key="2">
    <source>
        <dbReference type="Proteomes" id="UP000068167"/>
    </source>
</evidence>
<dbReference type="KEGG" id="mpk:VL20_731"/>
<name>A0A0K1RVV6_9CHRO</name>
<protein>
    <submittedName>
        <fullName evidence="1">Uncharacterized protein</fullName>
    </submittedName>
</protein>
<proteinExistence type="predicted"/>
<evidence type="ECO:0000313" key="1">
    <source>
        <dbReference type="EMBL" id="AKV65940.1"/>
    </source>
</evidence>
<dbReference type="Proteomes" id="UP000068167">
    <property type="component" value="Chromosome"/>
</dbReference>
<sequence>MLLLKKCKELAKIGLTLSITPNYRPNKAKKSVNLREL</sequence>
<reference evidence="1 2" key="1">
    <citation type="journal article" date="2016" name="Stand. Genomic Sci.">
        <title>Complete genome sequence and genomic characterization of Microcystis panniformis FACHB 1757 by third-generation sequencing.</title>
        <authorList>
            <person name="Zhang J.Y."/>
            <person name="Guan R."/>
            <person name="Zhang H.J."/>
            <person name="Li H."/>
            <person name="Xiao P."/>
            <person name="Yu G.L."/>
            <person name="Du L."/>
            <person name="Cao D.M."/>
            <person name="Zhu B.C."/>
            <person name="Li R.H."/>
            <person name="Lu Z.H."/>
        </authorList>
    </citation>
    <scope>NUCLEOTIDE SEQUENCE [LARGE SCALE GENOMIC DNA]</scope>
    <source>
        <strain evidence="1 2">FACHB-1757</strain>
    </source>
</reference>
<dbReference type="EMBL" id="CP011339">
    <property type="protein sequence ID" value="AKV65940.1"/>
    <property type="molecule type" value="Genomic_DNA"/>
</dbReference>
<organism evidence="1 2">
    <name type="scientific">Microcystis panniformis FACHB-1757</name>
    <dbReference type="NCBI Taxonomy" id="1638788"/>
    <lineage>
        <taxon>Bacteria</taxon>
        <taxon>Bacillati</taxon>
        <taxon>Cyanobacteriota</taxon>
        <taxon>Cyanophyceae</taxon>
        <taxon>Oscillatoriophycideae</taxon>
        <taxon>Chroococcales</taxon>
        <taxon>Microcystaceae</taxon>
        <taxon>Microcystis</taxon>
    </lineage>
</organism>
<keyword evidence="2" id="KW-1185">Reference proteome</keyword>